<feature type="compositionally biased region" description="Polar residues" evidence="1">
    <location>
        <begin position="299"/>
        <end position="308"/>
    </location>
</feature>
<gene>
    <name evidence="2" type="ORF">FBUS_10810</name>
</gene>
<dbReference type="EMBL" id="LUCM01010807">
    <property type="protein sequence ID" value="KAA0184930.1"/>
    <property type="molecule type" value="Genomic_DNA"/>
</dbReference>
<evidence type="ECO:0008006" key="4">
    <source>
        <dbReference type="Google" id="ProtNLM"/>
    </source>
</evidence>
<reference evidence="2" key="1">
    <citation type="submission" date="2019-05" db="EMBL/GenBank/DDBJ databases">
        <title>Annotation for the trematode Fasciolopsis buski.</title>
        <authorList>
            <person name="Choi Y.-J."/>
        </authorList>
    </citation>
    <scope>NUCLEOTIDE SEQUENCE</scope>
    <source>
        <strain evidence="2">HT</strain>
        <tissue evidence="2">Whole worm</tissue>
    </source>
</reference>
<feature type="non-terminal residue" evidence="2">
    <location>
        <position position="376"/>
    </location>
</feature>
<feature type="compositionally biased region" description="Polar residues" evidence="1">
    <location>
        <begin position="322"/>
        <end position="336"/>
    </location>
</feature>
<comment type="caution">
    <text evidence="2">The sequence shown here is derived from an EMBL/GenBank/DDBJ whole genome shotgun (WGS) entry which is preliminary data.</text>
</comment>
<proteinExistence type="predicted"/>
<feature type="region of interest" description="Disordered" evidence="1">
    <location>
        <begin position="296"/>
        <end position="351"/>
    </location>
</feature>
<feature type="region of interest" description="Disordered" evidence="1">
    <location>
        <begin position="175"/>
        <end position="196"/>
    </location>
</feature>
<evidence type="ECO:0000313" key="2">
    <source>
        <dbReference type="EMBL" id="KAA0184930.1"/>
    </source>
</evidence>
<keyword evidence="3" id="KW-1185">Reference proteome</keyword>
<feature type="compositionally biased region" description="Polar residues" evidence="1">
    <location>
        <begin position="175"/>
        <end position="186"/>
    </location>
</feature>
<evidence type="ECO:0000313" key="3">
    <source>
        <dbReference type="Proteomes" id="UP000728185"/>
    </source>
</evidence>
<name>A0A8E0VEG4_9TREM</name>
<dbReference type="OrthoDB" id="6427080at2759"/>
<sequence length="376" mass="41101">AAISFVGRRQLGGSFYAPDSSHPLNPWYAGLQHLVECLNKCQDALAGDADDRLLVMSSQDNHMGLDDAHRAVDSCLSTINHFLRKPLVGTTSSDTDSLDDSYFSEAEIKLTLSNLRARLKQLTSSPYVASLCQETPGRLTINGGSLLGRAARKLARLLLLVEAEASIVLNYSESNSTTPLDANTPTRLPPTGTPVTASHDERVIRMFKSPSAPLSCTPTSRHIQPEIREEATDSLLTEGHMDEAVSMTNLDWADSQCSPIAVWRNESGRSKFDTDEIHMCSLPAWTERRPQTGEVAAYSVSSNPTTPTKRTRSPMKVPRTLFSGSSGTIPQNSSVSNKRKSEPTRKAPLAKVNRCRRATVASSNRGQRQITDFFAV</sequence>
<protein>
    <recommendedName>
        <fullName evidence="4">PCNA-interacting partner</fullName>
    </recommendedName>
</protein>
<dbReference type="Proteomes" id="UP000728185">
    <property type="component" value="Unassembled WGS sequence"/>
</dbReference>
<accession>A0A8E0VEG4</accession>
<evidence type="ECO:0000256" key="1">
    <source>
        <dbReference type="SAM" id="MobiDB-lite"/>
    </source>
</evidence>
<organism evidence="2 3">
    <name type="scientific">Fasciolopsis buskii</name>
    <dbReference type="NCBI Taxonomy" id="27845"/>
    <lineage>
        <taxon>Eukaryota</taxon>
        <taxon>Metazoa</taxon>
        <taxon>Spiralia</taxon>
        <taxon>Lophotrochozoa</taxon>
        <taxon>Platyhelminthes</taxon>
        <taxon>Trematoda</taxon>
        <taxon>Digenea</taxon>
        <taxon>Plagiorchiida</taxon>
        <taxon>Echinostomata</taxon>
        <taxon>Echinostomatoidea</taxon>
        <taxon>Fasciolidae</taxon>
        <taxon>Fasciolopsis</taxon>
    </lineage>
</organism>
<dbReference type="AlphaFoldDB" id="A0A8E0VEG4"/>